<dbReference type="EMBL" id="LAZR01065536">
    <property type="protein sequence ID" value="KKK55345.1"/>
    <property type="molecule type" value="Genomic_DNA"/>
</dbReference>
<name>A0A0F8X3A0_9ZZZZ</name>
<organism evidence="1">
    <name type="scientific">marine sediment metagenome</name>
    <dbReference type="NCBI Taxonomy" id="412755"/>
    <lineage>
        <taxon>unclassified sequences</taxon>
        <taxon>metagenomes</taxon>
        <taxon>ecological metagenomes</taxon>
    </lineage>
</organism>
<proteinExistence type="predicted"/>
<accession>A0A0F8X3A0</accession>
<dbReference type="AlphaFoldDB" id="A0A0F8X3A0"/>
<comment type="caution">
    <text evidence="1">The sequence shown here is derived from an EMBL/GenBank/DDBJ whole genome shotgun (WGS) entry which is preliminary data.</text>
</comment>
<gene>
    <name evidence="1" type="ORF">LCGC14_3075490</name>
</gene>
<protein>
    <submittedName>
        <fullName evidence="1">Uncharacterized protein</fullName>
    </submittedName>
</protein>
<sequence length="64" mass="6661">MIDTNESMVQDVVRQVLEQVQTGWGGRVPPTAGSSASPPITSAIPTAGAQISAAGVNRFGQFIY</sequence>
<reference evidence="1" key="1">
    <citation type="journal article" date="2015" name="Nature">
        <title>Complex archaea that bridge the gap between prokaryotes and eukaryotes.</title>
        <authorList>
            <person name="Spang A."/>
            <person name="Saw J.H."/>
            <person name="Jorgensen S.L."/>
            <person name="Zaremba-Niedzwiedzka K."/>
            <person name="Martijn J."/>
            <person name="Lind A.E."/>
            <person name="van Eijk R."/>
            <person name="Schleper C."/>
            <person name="Guy L."/>
            <person name="Ettema T.J."/>
        </authorList>
    </citation>
    <scope>NUCLEOTIDE SEQUENCE</scope>
</reference>
<evidence type="ECO:0000313" key="1">
    <source>
        <dbReference type="EMBL" id="KKK55345.1"/>
    </source>
</evidence>